<dbReference type="Proteomes" id="UP000324222">
    <property type="component" value="Unassembled WGS sequence"/>
</dbReference>
<name>A0A5B7FVC2_PORTR</name>
<proteinExistence type="predicted"/>
<accession>A0A5B7FVC2</accession>
<evidence type="ECO:0000313" key="2">
    <source>
        <dbReference type="Proteomes" id="UP000324222"/>
    </source>
</evidence>
<organism evidence="1 2">
    <name type="scientific">Portunus trituberculatus</name>
    <name type="common">Swimming crab</name>
    <name type="synonym">Neptunus trituberculatus</name>
    <dbReference type="NCBI Taxonomy" id="210409"/>
    <lineage>
        <taxon>Eukaryota</taxon>
        <taxon>Metazoa</taxon>
        <taxon>Ecdysozoa</taxon>
        <taxon>Arthropoda</taxon>
        <taxon>Crustacea</taxon>
        <taxon>Multicrustacea</taxon>
        <taxon>Malacostraca</taxon>
        <taxon>Eumalacostraca</taxon>
        <taxon>Eucarida</taxon>
        <taxon>Decapoda</taxon>
        <taxon>Pleocyemata</taxon>
        <taxon>Brachyura</taxon>
        <taxon>Eubrachyura</taxon>
        <taxon>Portunoidea</taxon>
        <taxon>Portunidae</taxon>
        <taxon>Portuninae</taxon>
        <taxon>Portunus</taxon>
    </lineage>
</organism>
<reference evidence="1 2" key="1">
    <citation type="submission" date="2019-05" db="EMBL/GenBank/DDBJ databases">
        <title>Another draft genome of Portunus trituberculatus and its Hox gene families provides insights of decapod evolution.</title>
        <authorList>
            <person name="Jeong J.-H."/>
            <person name="Song I."/>
            <person name="Kim S."/>
            <person name="Choi T."/>
            <person name="Kim D."/>
            <person name="Ryu S."/>
            <person name="Kim W."/>
        </authorList>
    </citation>
    <scope>NUCLEOTIDE SEQUENCE [LARGE SCALE GENOMIC DNA]</scope>
    <source>
        <tissue evidence="1">Muscle</tissue>
    </source>
</reference>
<gene>
    <name evidence="1" type="ORF">E2C01_043156</name>
</gene>
<dbReference type="EMBL" id="VSRR010008825">
    <property type="protein sequence ID" value="MPC49357.1"/>
    <property type="molecule type" value="Genomic_DNA"/>
</dbReference>
<evidence type="ECO:0000313" key="1">
    <source>
        <dbReference type="EMBL" id="MPC49357.1"/>
    </source>
</evidence>
<comment type="caution">
    <text evidence="1">The sequence shown here is derived from an EMBL/GenBank/DDBJ whole genome shotgun (WGS) entry which is preliminary data.</text>
</comment>
<sequence length="95" mass="10267">MTEAGGGDVVVVVVPGFGSNHNFCRVDYSNRLCIQIATIWNTLLSPSVFNPTACTIPRSRYTAALTPMPSCSHPPTARVMTTLFSEFVAFFVIPA</sequence>
<protein>
    <submittedName>
        <fullName evidence="1">Uncharacterized protein</fullName>
    </submittedName>
</protein>
<keyword evidence="2" id="KW-1185">Reference proteome</keyword>
<dbReference type="AlphaFoldDB" id="A0A5B7FVC2"/>